<comment type="similarity">
    <text evidence="2 9">Belongs to the membrane fusion protein (MFP) (TC 8.A.1) family.</text>
</comment>
<feature type="region of interest" description="Disordered" evidence="11">
    <location>
        <begin position="1"/>
        <end position="23"/>
    </location>
</feature>
<reference evidence="14" key="1">
    <citation type="journal article" date="2014" name="Int. J. Syst. Evol. Microbiol.">
        <title>Complete genome of a new Firmicutes species belonging to the dominant human colonic microbiota ('Ruminococcus bicirculans') reveals two chromosomes and a selective capacity to utilize plant glucans.</title>
        <authorList>
            <consortium name="NISC Comparative Sequencing Program"/>
            <person name="Wegmann U."/>
            <person name="Louis P."/>
            <person name="Goesmann A."/>
            <person name="Henrissat B."/>
            <person name="Duncan S.H."/>
            <person name="Flint H.J."/>
        </authorList>
    </citation>
    <scope>NUCLEOTIDE SEQUENCE</scope>
    <source>
        <strain evidence="14">NBRC 108219</strain>
    </source>
</reference>
<dbReference type="PANTHER" id="PTHR30386:SF17">
    <property type="entry name" value="ALKALINE PROTEASE SECRETION PROTEIN APRE"/>
    <property type="match status" value="1"/>
</dbReference>
<reference evidence="14" key="2">
    <citation type="submission" date="2023-01" db="EMBL/GenBank/DDBJ databases">
        <title>Draft genome sequence of Algimonas ampicilliniresistens strain NBRC 108219.</title>
        <authorList>
            <person name="Sun Q."/>
            <person name="Mori K."/>
        </authorList>
    </citation>
    <scope>NUCLEOTIDE SEQUENCE</scope>
    <source>
        <strain evidence="14">NBRC 108219</strain>
    </source>
</reference>
<evidence type="ECO:0000256" key="4">
    <source>
        <dbReference type="ARBA" id="ARBA00022475"/>
    </source>
</evidence>
<evidence type="ECO:0000256" key="3">
    <source>
        <dbReference type="ARBA" id="ARBA00022448"/>
    </source>
</evidence>
<keyword evidence="7 9" id="KW-1133">Transmembrane helix</keyword>
<dbReference type="RefSeq" id="WP_284391357.1">
    <property type="nucleotide sequence ID" value="NZ_BSNK01000002.1"/>
</dbReference>
<name>A0ABQ5VB61_9PROT</name>
<evidence type="ECO:0000259" key="13">
    <source>
        <dbReference type="Pfam" id="PF26002"/>
    </source>
</evidence>
<dbReference type="InterPro" id="IPR050739">
    <property type="entry name" value="MFP"/>
</dbReference>
<evidence type="ECO:0000256" key="8">
    <source>
        <dbReference type="ARBA" id="ARBA00023136"/>
    </source>
</evidence>
<proteinExistence type="inferred from homology"/>
<keyword evidence="15" id="KW-1185">Reference proteome</keyword>
<sequence length="453" mass="49327">MNAPLPPDFSAQLSGASPAQPPVSDDGYQRYLRIGYIGVAMLVFGLFGWSAVAKIKGAVIAPGFVAVEGKPALIQHLDGGVVGEIFVRDGDKVEVGDPLIQLDPTEIDASREIVQVQLNETRARVERLKAERDGLAQIDFPDDLLASAASNPRVRSAVEGQRNLFAARRAAMLGQVGLLQQRLGQSESQITGLRALIDSNKSQVGKLIEERTAKQTLVDKGFLGKPAVLALEREQLRLEGEVQSRQSEIDRLRGQIVETRGEIDQLERDMQAEVLTELRQTEAEMANFREQMTAASAQAGRVLITAPVTGTVHNLMITTTGGVVQSAAELMQIIPSEARLIIMTQVQPADIDQIYVGQLATVRLSAFNARTTPELNGSIVRIAPDRLVDPATGFPYYEVQVELPADQLSRLSDTLTLVPGMPAEAFMQTDSRTVLNYLMKPAIDAMRRAGREE</sequence>
<evidence type="ECO:0000256" key="2">
    <source>
        <dbReference type="ARBA" id="ARBA00009477"/>
    </source>
</evidence>
<evidence type="ECO:0000313" key="14">
    <source>
        <dbReference type="EMBL" id="GLQ24675.1"/>
    </source>
</evidence>
<feature type="transmembrane region" description="Helical" evidence="9">
    <location>
        <begin position="31"/>
        <end position="52"/>
    </location>
</feature>
<protein>
    <recommendedName>
        <fullName evidence="9">Membrane fusion protein (MFP) family protein</fullName>
    </recommendedName>
</protein>
<evidence type="ECO:0000256" key="6">
    <source>
        <dbReference type="ARBA" id="ARBA00022692"/>
    </source>
</evidence>
<keyword evidence="4 9" id="KW-1003">Cell membrane</keyword>
<dbReference type="NCBIfam" id="TIGR01843">
    <property type="entry name" value="type_I_hlyD"/>
    <property type="match status" value="1"/>
</dbReference>
<dbReference type="PANTHER" id="PTHR30386">
    <property type="entry name" value="MEMBRANE FUSION SUBUNIT OF EMRAB-TOLC MULTIDRUG EFFLUX PUMP"/>
    <property type="match status" value="1"/>
</dbReference>
<dbReference type="PRINTS" id="PR01490">
    <property type="entry name" value="RTXTOXIND"/>
</dbReference>
<keyword evidence="5 9" id="KW-0997">Cell inner membrane</keyword>
<dbReference type="InterPro" id="IPR010129">
    <property type="entry name" value="T1SS_HlyD"/>
</dbReference>
<dbReference type="Gene3D" id="2.40.50.100">
    <property type="match status" value="1"/>
</dbReference>
<keyword evidence="8 9" id="KW-0472">Membrane</keyword>
<evidence type="ECO:0000313" key="15">
    <source>
        <dbReference type="Proteomes" id="UP001161391"/>
    </source>
</evidence>
<dbReference type="InterPro" id="IPR058982">
    <property type="entry name" value="Beta-barrel_AprE"/>
</dbReference>
<evidence type="ECO:0000256" key="7">
    <source>
        <dbReference type="ARBA" id="ARBA00022989"/>
    </source>
</evidence>
<accession>A0ABQ5VB61</accession>
<organism evidence="14 15">
    <name type="scientific">Algimonas ampicilliniresistens</name>
    <dbReference type="NCBI Taxonomy" id="1298735"/>
    <lineage>
        <taxon>Bacteria</taxon>
        <taxon>Pseudomonadati</taxon>
        <taxon>Pseudomonadota</taxon>
        <taxon>Alphaproteobacteria</taxon>
        <taxon>Maricaulales</taxon>
        <taxon>Robiginitomaculaceae</taxon>
        <taxon>Algimonas</taxon>
    </lineage>
</organism>
<comment type="subcellular location">
    <subcellularLocation>
        <location evidence="1 9">Cell inner membrane</location>
        <topology evidence="1 9">Single-pass membrane protein</topology>
    </subcellularLocation>
</comment>
<evidence type="ECO:0000256" key="9">
    <source>
        <dbReference type="RuleBase" id="RU365093"/>
    </source>
</evidence>
<evidence type="ECO:0000256" key="1">
    <source>
        <dbReference type="ARBA" id="ARBA00004377"/>
    </source>
</evidence>
<dbReference type="SUPFAM" id="SSF111369">
    <property type="entry name" value="HlyD-like secretion proteins"/>
    <property type="match status" value="1"/>
</dbReference>
<dbReference type="Pfam" id="PF25994">
    <property type="entry name" value="HH_AprE"/>
    <property type="match status" value="1"/>
</dbReference>
<keyword evidence="10" id="KW-0175">Coiled coil</keyword>
<comment type="caution">
    <text evidence="14">The sequence shown here is derived from an EMBL/GenBank/DDBJ whole genome shotgun (WGS) entry which is preliminary data.</text>
</comment>
<evidence type="ECO:0000256" key="10">
    <source>
        <dbReference type="SAM" id="Coils"/>
    </source>
</evidence>
<feature type="coiled-coil region" evidence="10">
    <location>
        <begin position="249"/>
        <end position="298"/>
    </location>
</feature>
<feature type="coiled-coil region" evidence="10">
    <location>
        <begin position="111"/>
        <end position="138"/>
    </location>
</feature>
<evidence type="ECO:0000256" key="5">
    <source>
        <dbReference type="ARBA" id="ARBA00022519"/>
    </source>
</evidence>
<keyword evidence="3 9" id="KW-0813">Transport</keyword>
<keyword evidence="6 9" id="KW-0812">Transmembrane</keyword>
<evidence type="ECO:0000259" key="12">
    <source>
        <dbReference type="Pfam" id="PF25994"/>
    </source>
</evidence>
<dbReference type="Pfam" id="PF26002">
    <property type="entry name" value="Beta-barrel_AprE"/>
    <property type="match status" value="1"/>
</dbReference>
<feature type="domain" description="AprE-like beta-barrel" evidence="13">
    <location>
        <begin position="340"/>
        <end position="429"/>
    </location>
</feature>
<dbReference type="Gene3D" id="2.40.30.170">
    <property type="match status" value="1"/>
</dbReference>
<dbReference type="InterPro" id="IPR058781">
    <property type="entry name" value="HH_AprE-like"/>
</dbReference>
<feature type="domain" description="AprE-like long alpha-helical hairpin" evidence="12">
    <location>
        <begin position="108"/>
        <end position="297"/>
    </location>
</feature>
<gene>
    <name evidence="14" type="ORF">GCM10007853_25490</name>
</gene>
<dbReference type="EMBL" id="BSNK01000002">
    <property type="protein sequence ID" value="GLQ24675.1"/>
    <property type="molecule type" value="Genomic_DNA"/>
</dbReference>
<evidence type="ECO:0000256" key="11">
    <source>
        <dbReference type="SAM" id="MobiDB-lite"/>
    </source>
</evidence>
<dbReference type="Proteomes" id="UP001161391">
    <property type="component" value="Unassembled WGS sequence"/>
</dbReference>